<dbReference type="PANTHER" id="PTHR47861">
    <property type="entry name" value="FKBP-TYPE PEPTIDYL-PROLYL CIS-TRANS ISOMERASE SLYD"/>
    <property type="match status" value="1"/>
</dbReference>
<evidence type="ECO:0000256" key="8">
    <source>
        <dbReference type="ARBA" id="ARBA00037071"/>
    </source>
</evidence>
<protein>
    <recommendedName>
        <fullName evidence="10">Peptidyl-prolyl cis-trans isomerase</fullName>
        <ecNumber evidence="10">5.2.1.8</ecNumber>
    </recommendedName>
</protein>
<comment type="function">
    <text evidence="8">Also involved in hydrogenase metallocenter assembly, probably by participating in the nickel insertion step. This function in hydrogenase biosynthesis requires chaperone activity and the presence of the metal-binding domain, but not PPIase activity.</text>
</comment>
<dbReference type="Gene3D" id="3.10.50.40">
    <property type="match status" value="1"/>
</dbReference>
<dbReference type="GO" id="GO:0003755">
    <property type="term" value="F:peptidyl-prolyl cis-trans isomerase activity"/>
    <property type="evidence" value="ECO:0007669"/>
    <property type="project" value="UniProtKB-UniRule"/>
</dbReference>
<dbReference type="InterPro" id="IPR046357">
    <property type="entry name" value="PPIase_dom_sf"/>
</dbReference>
<keyword evidence="7 9" id="KW-0413">Isomerase</keyword>
<evidence type="ECO:0000256" key="1">
    <source>
        <dbReference type="ARBA" id="ARBA00000971"/>
    </source>
</evidence>
<evidence type="ECO:0000313" key="13">
    <source>
        <dbReference type="Proteomes" id="UP000175669"/>
    </source>
</evidence>
<dbReference type="InterPro" id="IPR001179">
    <property type="entry name" value="PPIase_FKBP_dom"/>
</dbReference>
<keyword evidence="5 9" id="KW-0697">Rotamase</keyword>
<dbReference type="RefSeq" id="WP_070117486.1">
    <property type="nucleotide sequence ID" value="NZ_CAXATG010000004.1"/>
</dbReference>
<dbReference type="Proteomes" id="UP000175669">
    <property type="component" value="Unassembled WGS sequence"/>
</dbReference>
<dbReference type="GO" id="GO:0042026">
    <property type="term" value="P:protein refolding"/>
    <property type="evidence" value="ECO:0007669"/>
    <property type="project" value="UniProtKB-ARBA"/>
</dbReference>
<organism evidence="12 13">
    <name type="scientific">Pseudohongiella acticola</name>
    <dbReference type="NCBI Taxonomy" id="1524254"/>
    <lineage>
        <taxon>Bacteria</taxon>
        <taxon>Pseudomonadati</taxon>
        <taxon>Pseudomonadota</taxon>
        <taxon>Gammaproteobacteria</taxon>
        <taxon>Pseudomonadales</taxon>
        <taxon>Pseudohongiellaceae</taxon>
        <taxon>Pseudohongiella</taxon>
    </lineage>
</organism>
<keyword evidence="13" id="KW-1185">Reference proteome</keyword>
<proteinExistence type="inferred from homology"/>
<evidence type="ECO:0000256" key="2">
    <source>
        <dbReference type="ARBA" id="ARBA00004496"/>
    </source>
</evidence>
<dbReference type="Pfam" id="PF00254">
    <property type="entry name" value="FKBP_C"/>
    <property type="match status" value="1"/>
</dbReference>
<evidence type="ECO:0000259" key="11">
    <source>
        <dbReference type="PROSITE" id="PS50059"/>
    </source>
</evidence>
<dbReference type="SUPFAM" id="SSF54534">
    <property type="entry name" value="FKBP-like"/>
    <property type="match status" value="1"/>
</dbReference>
<evidence type="ECO:0000256" key="5">
    <source>
        <dbReference type="ARBA" id="ARBA00023110"/>
    </source>
</evidence>
<evidence type="ECO:0000313" key="12">
    <source>
        <dbReference type="EMBL" id="OFE13403.1"/>
    </source>
</evidence>
<keyword evidence="4" id="KW-0963">Cytoplasm</keyword>
<gene>
    <name evidence="12" type="ORF">PHACT_09845</name>
</gene>
<evidence type="ECO:0000256" key="3">
    <source>
        <dbReference type="ARBA" id="ARBA00006577"/>
    </source>
</evidence>
<evidence type="ECO:0000256" key="9">
    <source>
        <dbReference type="PROSITE-ProRule" id="PRU00277"/>
    </source>
</evidence>
<comment type="subcellular location">
    <subcellularLocation>
        <location evidence="2">Cytoplasm</location>
    </subcellularLocation>
</comment>
<accession>A0A1E8CLX7</accession>
<evidence type="ECO:0000256" key="6">
    <source>
        <dbReference type="ARBA" id="ARBA00023186"/>
    </source>
</evidence>
<feature type="domain" description="PPIase FKBP-type" evidence="11">
    <location>
        <begin position="6"/>
        <end position="85"/>
    </location>
</feature>
<dbReference type="EC" id="5.2.1.8" evidence="10"/>
<dbReference type="OrthoDB" id="9808891at2"/>
<comment type="caution">
    <text evidence="12">The sequence shown here is derived from an EMBL/GenBank/DDBJ whole genome shotgun (WGS) entry which is preliminary data.</text>
</comment>
<dbReference type="PROSITE" id="PS50059">
    <property type="entry name" value="FKBP_PPIASE"/>
    <property type="match status" value="1"/>
</dbReference>
<comment type="catalytic activity">
    <reaction evidence="1 9 10">
        <text>[protein]-peptidylproline (omega=180) = [protein]-peptidylproline (omega=0)</text>
        <dbReference type="Rhea" id="RHEA:16237"/>
        <dbReference type="Rhea" id="RHEA-COMP:10747"/>
        <dbReference type="Rhea" id="RHEA-COMP:10748"/>
        <dbReference type="ChEBI" id="CHEBI:83833"/>
        <dbReference type="ChEBI" id="CHEBI:83834"/>
        <dbReference type="EC" id="5.2.1.8"/>
    </reaction>
</comment>
<sequence length="168" mass="18729">MRVDTNRVVAFHYRLCEVRPDGNRSQWLEASFGRQPLLYLHGHGNVVPGLEQAMVGKKAGDRIEITLSPEQAYGPRTSNELLRVPIKHLQNAPERKHLVPGAIVSVKTNRGLKNALVIKAGKFNVDLDTNHPYAGRTLHYQIEVLGVRQATAEEVAHRHVHGPGGHQH</sequence>
<evidence type="ECO:0000256" key="7">
    <source>
        <dbReference type="ARBA" id="ARBA00023235"/>
    </source>
</evidence>
<reference evidence="13" key="1">
    <citation type="submission" date="2016-07" db="EMBL/GenBank/DDBJ databases">
        <authorList>
            <person name="Florea S."/>
            <person name="Webb J.S."/>
            <person name="Jaromczyk J."/>
            <person name="Schardl C.L."/>
        </authorList>
    </citation>
    <scope>NUCLEOTIDE SEQUENCE [LARGE SCALE GENOMIC DNA]</scope>
    <source>
        <strain evidence="13">KCTC 42131</strain>
    </source>
</reference>
<comment type="similarity">
    <text evidence="3 10">Belongs to the FKBP-type PPIase family.</text>
</comment>
<dbReference type="STRING" id="1524254.PHACT_09845"/>
<dbReference type="PANTHER" id="PTHR47861:SF3">
    <property type="entry name" value="FKBP-TYPE PEPTIDYL-PROLYL CIS-TRANS ISOMERASE SLYD"/>
    <property type="match status" value="1"/>
</dbReference>
<dbReference type="AlphaFoldDB" id="A0A1E8CLX7"/>
<evidence type="ECO:0000256" key="10">
    <source>
        <dbReference type="RuleBase" id="RU003915"/>
    </source>
</evidence>
<dbReference type="GO" id="GO:0005737">
    <property type="term" value="C:cytoplasm"/>
    <property type="evidence" value="ECO:0007669"/>
    <property type="project" value="UniProtKB-SubCell"/>
</dbReference>
<evidence type="ECO:0000256" key="4">
    <source>
        <dbReference type="ARBA" id="ARBA00022490"/>
    </source>
</evidence>
<dbReference type="EMBL" id="MASR01000001">
    <property type="protein sequence ID" value="OFE13403.1"/>
    <property type="molecule type" value="Genomic_DNA"/>
</dbReference>
<name>A0A1E8CLX7_9GAMM</name>
<keyword evidence="6" id="KW-0143">Chaperone</keyword>